<dbReference type="AlphaFoldDB" id="D7KT38"/>
<dbReference type="Proteomes" id="UP000008694">
    <property type="component" value="Unassembled WGS sequence"/>
</dbReference>
<evidence type="ECO:0000313" key="1">
    <source>
        <dbReference type="EMBL" id="EFH63258.1"/>
    </source>
</evidence>
<organism evidence="2">
    <name type="scientific">Arabidopsis lyrata subsp. lyrata</name>
    <name type="common">Lyre-leaved rock-cress</name>
    <dbReference type="NCBI Taxonomy" id="81972"/>
    <lineage>
        <taxon>Eukaryota</taxon>
        <taxon>Viridiplantae</taxon>
        <taxon>Streptophyta</taxon>
        <taxon>Embryophyta</taxon>
        <taxon>Tracheophyta</taxon>
        <taxon>Spermatophyta</taxon>
        <taxon>Magnoliopsida</taxon>
        <taxon>eudicotyledons</taxon>
        <taxon>Gunneridae</taxon>
        <taxon>Pentapetalae</taxon>
        <taxon>rosids</taxon>
        <taxon>malvids</taxon>
        <taxon>Brassicales</taxon>
        <taxon>Brassicaceae</taxon>
        <taxon>Camelineae</taxon>
        <taxon>Arabidopsis</taxon>
    </lineage>
</organism>
<name>D7KT38_ARALL</name>
<protein>
    <submittedName>
        <fullName evidence="1">Predicted protein</fullName>
    </submittedName>
</protein>
<dbReference type="HOGENOM" id="CLU_2515700_0_0_1"/>
<dbReference type="Gramene" id="scaffold_201306.1">
    <property type="protein sequence ID" value="scaffold_201306.1"/>
    <property type="gene ID" value="scaffold_201306.1"/>
</dbReference>
<keyword evidence="2" id="KW-1185">Reference proteome</keyword>
<evidence type="ECO:0000313" key="2">
    <source>
        <dbReference type="Proteomes" id="UP000008694"/>
    </source>
</evidence>
<reference evidence="2" key="1">
    <citation type="journal article" date="2011" name="Nat. Genet.">
        <title>The Arabidopsis lyrata genome sequence and the basis of rapid genome size change.</title>
        <authorList>
            <person name="Hu T.T."/>
            <person name="Pattyn P."/>
            <person name="Bakker E.G."/>
            <person name="Cao J."/>
            <person name="Cheng J.-F."/>
            <person name="Clark R.M."/>
            <person name="Fahlgren N."/>
            <person name="Fawcett J.A."/>
            <person name="Grimwood J."/>
            <person name="Gundlach H."/>
            <person name="Haberer G."/>
            <person name="Hollister J.D."/>
            <person name="Ossowski S."/>
            <person name="Ottilar R.P."/>
            <person name="Salamov A.A."/>
            <person name="Schneeberger K."/>
            <person name="Spannagl M."/>
            <person name="Wang X."/>
            <person name="Yang L."/>
            <person name="Nasrallah M.E."/>
            <person name="Bergelson J."/>
            <person name="Carrington J.C."/>
            <person name="Gaut B.S."/>
            <person name="Schmutz J."/>
            <person name="Mayer K.F.X."/>
            <person name="Van de Peer Y."/>
            <person name="Grigoriev I.V."/>
            <person name="Nordborg M."/>
            <person name="Weigel D."/>
            <person name="Guo Y.-L."/>
        </authorList>
    </citation>
    <scope>NUCLEOTIDE SEQUENCE [LARGE SCALE GENOMIC DNA]</scope>
    <source>
        <strain evidence="2">cv. MN47</strain>
    </source>
</reference>
<dbReference type="EMBL" id="GL348714">
    <property type="protein sequence ID" value="EFH63258.1"/>
    <property type="molecule type" value="Genomic_DNA"/>
</dbReference>
<gene>
    <name evidence="1" type="ORF">ARALYDRAFT_894232</name>
</gene>
<proteinExistence type="predicted"/>
<sequence length="85" mass="9680">MAEEPATPSLIPNSNPTRCKIRTIFKRFNPDLLGSIFQAFQSRSVGFDFSSEIYITLPLCLSLSIPGNRSLSFRSFFQAKYVYHL</sequence>
<accession>D7KT38</accession>